<evidence type="ECO:0000313" key="3">
    <source>
        <dbReference type="Proteomes" id="UP000269226"/>
    </source>
</evidence>
<dbReference type="Proteomes" id="UP000269226">
    <property type="component" value="Chromosome"/>
</dbReference>
<accession>A0A2Z5Y3D8</accession>
<proteinExistence type="predicted"/>
<feature type="transmembrane region" description="Helical" evidence="1">
    <location>
        <begin position="20"/>
        <end position="42"/>
    </location>
</feature>
<organism evidence="2 3">
    <name type="scientific">Melissococcus plutonius</name>
    <dbReference type="NCBI Taxonomy" id="33970"/>
    <lineage>
        <taxon>Bacteria</taxon>
        <taxon>Bacillati</taxon>
        <taxon>Bacillota</taxon>
        <taxon>Bacilli</taxon>
        <taxon>Lactobacillales</taxon>
        <taxon>Enterococcaceae</taxon>
        <taxon>Melissococcus</taxon>
    </lineage>
</organism>
<sequence length="45" mass="5524">MNNLDKNRSFMQWSLDQNKILQFISLFQIFFPSKNLNNFLVLRFL</sequence>
<dbReference type="AlphaFoldDB" id="A0A2Z5Y3D8"/>
<gene>
    <name evidence="2" type="ORF">DAT561_1241</name>
</gene>
<evidence type="ECO:0000313" key="2">
    <source>
        <dbReference type="EMBL" id="BBC61346.1"/>
    </source>
</evidence>
<keyword evidence="1" id="KW-0472">Membrane</keyword>
<reference evidence="2 3" key="1">
    <citation type="submission" date="2018-01" db="EMBL/GenBank/DDBJ databases">
        <title>Whole genome sequence of Melissococcus plutonius DAT561.</title>
        <authorList>
            <person name="Okumura K."/>
            <person name="Takamatsu D."/>
            <person name="Okura M."/>
        </authorList>
    </citation>
    <scope>NUCLEOTIDE SEQUENCE [LARGE SCALE GENOMIC DNA]</scope>
    <source>
        <strain evidence="2 3">DAT561</strain>
    </source>
</reference>
<name>A0A2Z5Y3D8_9ENTE</name>
<protein>
    <submittedName>
        <fullName evidence="2">Uncharacterized protein</fullName>
    </submittedName>
</protein>
<keyword evidence="1" id="KW-1133">Transmembrane helix</keyword>
<keyword evidence="1" id="KW-0812">Transmembrane</keyword>
<evidence type="ECO:0000256" key="1">
    <source>
        <dbReference type="SAM" id="Phobius"/>
    </source>
</evidence>
<dbReference type="EMBL" id="AP018492">
    <property type="protein sequence ID" value="BBC61346.1"/>
    <property type="molecule type" value="Genomic_DNA"/>
</dbReference>